<dbReference type="PANTHER" id="PTHR11695">
    <property type="entry name" value="ALCOHOL DEHYDROGENASE RELATED"/>
    <property type="match status" value="1"/>
</dbReference>
<reference evidence="4" key="1">
    <citation type="submission" date="2021-02" db="EMBL/GenBank/DDBJ databases">
        <authorList>
            <person name="Dougan E. K."/>
            <person name="Rhodes N."/>
            <person name="Thang M."/>
            <person name="Chan C."/>
        </authorList>
    </citation>
    <scope>NUCLEOTIDE SEQUENCE</scope>
</reference>
<keyword evidence="5" id="KW-1185">Reference proteome</keyword>
<dbReference type="SMART" id="SM00829">
    <property type="entry name" value="PKS_ER"/>
    <property type="match status" value="1"/>
</dbReference>
<evidence type="ECO:0000256" key="2">
    <source>
        <dbReference type="SAM" id="SignalP"/>
    </source>
</evidence>
<comment type="caution">
    <text evidence="4">The sequence shown here is derived from an EMBL/GenBank/DDBJ whole genome shotgun (WGS) entry which is preliminary data.</text>
</comment>
<dbReference type="InterPro" id="IPR013154">
    <property type="entry name" value="ADH-like_N"/>
</dbReference>
<dbReference type="InterPro" id="IPR050700">
    <property type="entry name" value="YIM1/Zinc_Alcohol_DH_Fams"/>
</dbReference>
<sequence length="1197" mass="128260">MLKHSTSLGTLFGRRRCPLFLATALLVAPGVANSADIIISVDTNETNGDATNLPSPGNGESLIVNEGVTMTIDEDGAGLTVIGVSDVVITNNGSIYTFGTENDCGFDETGAGCAGNEQNTSGEKSFGYADGMYIVGADYAQVTNNGLIDVDDYRGTAMFVQGESALITNNNQITVRGEYGIGMSLGRGSDAYLLNNGTITMNLASNVTGMNVFGWNPADDLGDPTDNRFATTTGHLLVNTGVIEWVKDSTNTGFIGMRMDGTDEEATGVPDEYDQYRYIVDAQMYNYGTIRVILTAPPGDSGAAYHAAGMRTAAHNVDIYNYGTIDIGSTGRGIDATGSGLGVYNYGTIIVDGGNADPTNNGLLSVGMEVFLDRAILNYGDATTDILRTDGTEADYRNKAVNAGLIRINNTRATLGAGVHIKGDSGQDFYNYGTVISPNGWSLLLDADDGQGSTGIPYKNNAYLFDGSILVGDLNVNPYSRVEWNLHFGDGYNAALRFDDTENQIWYSNRIHLGGAFPTGFHSPNGFVLVDNVAYVVDLESYSQQDQTTWSMVSMIQDAVDEETKTRPPEGDFAFNGDGSGGPSNKWARMFAGWVYDPGDGAVVVGDEASDERDGGYNGYSAGTIVGVNKAERSYFFGAAYSQVSSIDDMDNDTGYETYSGTLFAGISSTLRERFNLSMTTGVSFNHTDRDIADNRSVTGLDSVTANYVSAFLSPSLLVDGPWGSSMRLNYLGAWTQDHSYELSGGEELKVKKRYAHVFGSQFQMVHDIPMMENVPLIGERFPARVRYGVEGHYALGSDIKSTVTLPGFTRYSDSLKTPYNDGFTARGFAGLDLGPAFVEAGYDTDEQVSVSAGDPAASAQLRFAAVERTEQSAAPSHRVAGRPRSPDFAAHRETDRAMIEFRSEMRDGLTRDTAVASDSRDRPKPGRGEVLIKLHAAAVNPAAFLSEDGKNAFVVKTKFPHGSGLCVSGIVVARGANVTGRDLGDAVYGYLPNAALSTCAVFQPAHAAHVREMPLNADFREAAALPLVGSAVIQAFEKNGPRAGDRILIHEGGGAVGSFAIQYAKFLGATVFTTTSTENADWVRELGADGILDYQLVDYRDELRGLDMVLDTLGGDATFSAFDVIRPGGAVVSLFGPVDDRAAKRLKLNPLMRQVLWFKGPVVDTTSFDPANAMEVIDPPRRVAGDWKMAEKQEAR</sequence>
<dbReference type="EMBL" id="CAJNIZ010014024">
    <property type="protein sequence ID" value="CAE7357139.1"/>
    <property type="molecule type" value="Genomic_DNA"/>
</dbReference>
<dbReference type="Gene3D" id="3.90.180.10">
    <property type="entry name" value="Medium-chain alcohol dehydrogenases, catalytic domain"/>
    <property type="match status" value="1"/>
</dbReference>
<name>A0A812PS20_SYMPI</name>
<evidence type="ECO:0000256" key="1">
    <source>
        <dbReference type="SAM" id="MobiDB-lite"/>
    </source>
</evidence>
<dbReference type="PANTHER" id="PTHR11695:SF294">
    <property type="entry name" value="RETICULON-4-INTERACTING PROTEIN 1, MITOCHONDRIAL"/>
    <property type="match status" value="1"/>
</dbReference>
<feature type="domain" description="Enoyl reductase (ER)" evidence="3">
    <location>
        <begin position="909"/>
        <end position="1185"/>
    </location>
</feature>
<accession>A0A812PS20</accession>
<evidence type="ECO:0000313" key="5">
    <source>
        <dbReference type="Proteomes" id="UP000649617"/>
    </source>
</evidence>
<evidence type="ECO:0000313" key="4">
    <source>
        <dbReference type="EMBL" id="CAE7357139.1"/>
    </source>
</evidence>
<feature type="signal peptide" evidence="2">
    <location>
        <begin position="1"/>
        <end position="34"/>
    </location>
</feature>
<feature type="chain" id="PRO_5032458346" evidence="2">
    <location>
        <begin position="35"/>
        <end position="1197"/>
    </location>
</feature>
<keyword evidence="2" id="KW-0732">Signal</keyword>
<dbReference type="InterPro" id="IPR036291">
    <property type="entry name" value="NAD(P)-bd_dom_sf"/>
</dbReference>
<dbReference type="CDD" id="cd05289">
    <property type="entry name" value="MDR_like_2"/>
    <property type="match status" value="1"/>
</dbReference>
<dbReference type="InterPro" id="IPR011032">
    <property type="entry name" value="GroES-like_sf"/>
</dbReference>
<dbReference type="OrthoDB" id="9930022at2759"/>
<dbReference type="Pfam" id="PF00107">
    <property type="entry name" value="ADH_zinc_N"/>
    <property type="match status" value="1"/>
</dbReference>
<organism evidence="4 5">
    <name type="scientific">Symbiodinium pilosum</name>
    <name type="common">Dinoflagellate</name>
    <dbReference type="NCBI Taxonomy" id="2952"/>
    <lineage>
        <taxon>Eukaryota</taxon>
        <taxon>Sar</taxon>
        <taxon>Alveolata</taxon>
        <taxon>Dinophyceae</taxon>
        <taxon>Suessiales</taxon>
        <taxon>Symbiodiniaceae</taxon>
        <taxon>Symbiodinium</taxon>
    </lineage>
</organism>
<dbReference type="AlphaFoldDB" id="A0A812PS20"/>
<dbReference type="Pfam" id="PF08240">
    <property type="entry name" value="ADH_N"/>
    <property type="match status" value="1"/>
</dbReference>
<dbReference type="GO" id="GO:0016491">
    <property type="term" value="F:oxidoreductase activity"/>
    <property type="evidence" value="ECO:0007669"/>
    <property type="project" value="InterPro"/>
</dbReference>
<dbReference type="SUPFAM" id="SSF51735">
    <property type="entry name" value="NAD(P)-binding Rossmann-fold domains"/>
    <property type="match status" value="1"/>
</dbReference>
<dbReference type="SUPFAM" id="SSF50129">
    <property type="entry name" value="GroES-like"/>
    <property type="match status" value="1"/>
</dbReference>
<dbReference type="Proteomes" id="UP000649617">
    <property type="component" value="Unassembled WGS sequence"/>
</dbReference>
<dbReference type="InterPro" id="IPR013149">
    <property type="entry name" value="ADH-like_C"/>
</dbReference>
<evidence type="ECO:0000259" key="3">
    <source>
        <dbReference type="SMART" id="SM00829"/>
    </source>
</evidence>
<dbReference type="Gene3D" id="3.40.50.720">
    <property type="entry name" value="NAD(P)-binding Rossmann-like Domain"/>
    <property type="match status" value="1"/>
</dbReference>
<dbReference type="InterPro" id="IPR020843">
    <property type="entry name" value="ER"/>
</dbReference>
<proteinExistence type="predicted"/>
<gene>
    <name evidence="4" type="primary">AOR</name>
    <name evidence="4" type="ORF">SPIL2461_LOCUS8512</name>
</gene>
<feature type="region of interest" description="Disordered" evidence="1">
    <location>
        <begin position="869"/>
        <end position="893"/>
    </location>
</feature>
<protein>
    <submittedName>
        <fullName evidence="4">AOR protein</fullName>
    </submittedName>
</protein>